<keyword evidence="5" id="KW-0269">Exonuclease</keyword>
<keyword evidence="2" id="KW-0963">Cytoplasm</keyword>
<sequence length="65" mass="7661">MDQQATPASYEAALLELQQILEAIEGQLPLEELNAQSRRAQFLLQYCQQRLRHIEEEQNNIYEED</sequence>
<protein>
    <submittedName>
        <fullName evidence="6">Exodeoxyribonuclease VII, small subunit</fullName>
    </submittedName>
</protein>
<dbReference type="STRING" id="984262.SGRA_0949"/>
<evidence type="ECO:0000256" key="4">
    <source>
        <dbReference type="ARBA" id="ARBA00022801"/>
    </source>
</evidence>
<evidence type="ECO:0000313" key="7">
    <source>
        <dbReference type="Proteomes" id="UP000007519"/>
    </source>
</evidence>
<evidence type="ECO:0000313" key="6">
    <source>
        <dbReference type="EMBL" id="AFC23685.1"/>
    </source>
</evidence>
<keyword evidence="3" id="KW-0540">Nuclease</keyword>
<dbReference type="GO" id="GO:0008855">
    <property type="term" value="F:exodeoxyribonuclease VII activity"/>
    <property type="evidence" value="ECO:0007669"/>
    <property type="project" value="InterPro"/>
</dbReference>
<dbReference type="InterPro" id="IPR037004">
    <property type="entry name" value="Exonuc_VII_ssu_sf"/>
</dbReference>
<keyword evidence="4" id="KW-0378">Hydrolase</keyword>
<dbReference type="GO" id="GO:0009318">
    <property type="term" value="C:exodeoxyribonuclease VII complex"/>
    <property type="evidence" value="ECO:0007669"/>
    <property type="project" value="InterPro"/>
</dbReference>
<dbReference type="Gene3D" id="1.10.287.1040">
    <property type="entry name" value="Exonuclease VII, small subunit"/>
    <property type="match status" value="1"/>
</dbReference>
<dbReference type="RefSeq" id="WP_015691335.1">
    <property type="nucleotide sequence ID" value="NC_016940.1"/>
</dbReference>
<evidence type="ECO:0000256" key="1">
    <source>
        <dbReference type="ARBA" id="ARBA00009998"/>
    </source>
</evidence>
<dbReference type="SUPFAM" id="SSF116842">
    <property type="entry name" value="XseB-like"/>
    <property type="match status" value="1"/>
</dbReference>
<keyword evidence="7" id="KW-1185">Reference proteome</keyword>
<dbReference type="EMBL" id="CP002831">
    <property type="protein sequence ID" value="AFC23685.1"/>
    <property type="molecule type" value="Genomic_DNA"/>
</dbReference>
<dbReference type="Proteomes" id="UP000007519">
    <property type="component" value="Chromosome"/>
</dbReference>
<comment type="similarity">
    <text evidence="1">Belongs to the XseB family.</text>
</comment>
<dbReference type="InterPro" id="IPR003761">
    <property type="entry name" value="Exonuc_VII_S"/>
</dbReference>
<dbReference type="HOGENOM" id="CLU_145918_4_1_10"/>
<dbReference type="Pfam" id="PF02609">
    <property type="entry name" value="Exonuc_VII_S"/>
    <property type="match status" value="1"/>
</dbReference>
<reference evidence="6 7" key="1">
    <citation type="journal article" date="2012" name="Stand. Genomic Sci.">
        <title>Complete genome sequencing and analysis of Saprospira grandis str. Lewin, a predatory marine bacterium.</title>
        <authorList>
            <person name="Saw J.H."/>
            <person name="Yuryev A."/>
            <person name="Kanbe M."/>
            <person name="Hou S."/>
            <person name="Young A.G."/>
            <person name="Aizawa S."/>
            <person name="Alam M."/>
        </authorList>
    </citation>
    <scope>NUCLEOTIDE SEQUENCE [LARGE SCALE GENOMIC DNA]</scope>
    <source>
        <strain evidence="6 7">Lewin</strain>
    </source>
</reference>
<evidence type="ECO:0000256" key="2">
    <source>
        <dbReference type="ARBA" id="ARBA00022490"/>
    </source>
</evidence>
<dbReference type="KEGG" id="sgn:SGRA_0949"/>
<proteinExistence type="inferred from homology"/>
<name>H6L2V8_SAPGL</name>
<dbReference type="GO" id="GO:0006308">
    <property type="term" value="P:DNA catabolic process"/>
    <property type="evidence" value="ECO:0007669"/>
    <property type="project" value="InterPro"/>
</dbReference>
<dbReference type="AlphaFoldDB" id="H6L2V8"/>
<accession>H6L2V8</accession>
<gene>
    <name evidence="6" type="ordered locus">SGRA_0949</name>
</gene>
<evidence type="ECO:0000256" key="3">
    <source>
        <dbReference type="ARBA" id="ARBA00022722"/>
    </source>
</evidence>
<organism evidence="6 7">
    <name type="scientific">Saprospira grandis (strain Lewin)</name>
    <dbReference type="NCBI Taxonomy" id="984262"/>
    <lineage>
        <taxon>Bacteria</taxon>
        <taxon>Pseudomonadati</taxon>
        <taxon>Bacteroidota</taxon>
        <taxon>Saprospiria</taxon>
        <taxon>Saprospirales</taxon>
        <taxon>Saprospiraceae</taxon>
        <taxon>Saprospira</taxon>
    </lineage>
</organism>
<dbReference type="OrthoDB" id="1525214at2"/>
<evidence type="ECO:0000256" key="5">
    <source>
        <dbReference type="ARBA" id="ARBA00022839"/>
    </source>
</evidence>